<comment type="caution">
    <text evidence="2">The sequence shown here is derived from an EMBL/GenBank/DDBJ whole genome shotgun (WGS) entry which is preliminary data.</text>
</comment>
<dbReference type="PROSITE" id="PS50943">
    <property type="entry name" value="HTH_CROC1"/>
    <property type="match status" value="1"/>
</dbReference>
<name>A0A9X3EDV5_9GAMM</name>
<sequence>MNEDFCRNLRLLCSYYKSIAEVCRLLKLNRPQFNRYLAGRGKPSTSTMRQLCDFFGVEEHEILMPHDQFQRLIRVRPKLQLQQSNTPQELPETPHLQSLRQYSGAPLDKYLGYYFEYYLSMACPGKLLRTLICIERQGDQVYYQRTERLREETDGKVSHGRYLGMVHFLTDRIFMSDYETITGNEMTQTILFPSFRNRITRLSGLRIGVSGSGERMPCCARVIYEYLGPQIDIHKALRLCGLYDPYSPDIDPTLREAVFNRMGSHDWHFRGLPI</sequence>
<dbReference type="InterPro" id="IPR010982">
    <property type="entry name" value="Lambda_DNA-bd_dom_sf"/>
</dbReference>
<feature type="domain" description="HTH cro/C1-type" evidence="1">
    <location>
        <begin position="18"/>
        <end position="62"/>
    </location>
</feature>
<evidence type="ECO:0000313" key="3">
    <source>
        <dbReference type="Proteomes" id="UP001150830"/>
    </source>
</evidence>
<dbReference type="Gene3D" id="1.10.260.40">
    <property type="entry name" value="lambda repressor-like DNA-binding domains"/>
    <property type="match status" value="1"/>
</dbReference>
<organism evidence="2 3">
    <name type="scientific">Parathalassolituus penaei</name>
    <dbReference type="NCBI Taxonomy" id="2997323"/>
    <lineage>
        <taxon>Bacteria</taxon>
        <taxon>Pseudomonadati</taxon>
        <taxon>Pseudomonadota</taxon>
        <taxon>Gammaproteobacteria</taxon>
        <taxon>Oceanospirillales</taxon>
        <taxon>Oceanospirillaceae</taxon>
        <taxon>Parathalassolituus</taxon>
    </lineage>
</organism>
<dbReference type="RefSeq" id="WP_283173955.1">
    <property type="nucleotide sequence ID" value="NZ_JAPNOA010000028.1"/>
</dbReference>
<dbReference type="GO" id="GO:0003677">
    <property type="term" value="F:DNA binding"/>
    <property type="evidence" value="ECO:0007669"/>
    <property type="project" value="InterPro"/>
</dbReference>
<dbReference type="InterPro" id="IPR001387">
    <property type="entry name" value="Cro/C1-type_HTH"/>
</dbReference>
<dbReference type="Proteomes" id="UP001150830">
    <property type="component" value="Unassembled WGS sequence"/>
</dbReference>
<accession>A0A9X3EDV5</accession>
<dbReference type="EMBL" id="JAPNOA010000028">
    <property type="protein sequence ID" value="MCY0965744.1"/>
    <property type="molecule type" value="Genomic_DNA"/>
</dbReference>
<dbReference type="AlphaFoldDB" id="A0A9X3EDV5"/>
<gene>
    <name evidence="2" type="ORF">OUO13_11135</name>
</gene>
<dbReference type="CDD" id="cd00093">
    <property type="entry name" value="HTH_XRE"/>
    <property type="match status" value="1"/>
</dbReference>
<evidence type="ECO:0000313" key="2">
    <source>
        <dbReference type="EMBL" id="MCY0965744.1"/>
    </source>
</evidence>
<proteinExistence type="predicted"/>
<dbReference type="SUPFAM" id="SSF47413">
    <property type="entry name" value="lambda repressor-like DNA-binding domains"/>
    <property type="match status" value="1"/>
</dbReference>
<keyword evidence="3" id="KW-1185">Reference proteome</keyword>
<dbReference type="Pfam" id="PF13560">
    <property type="entry name" value="HTH_31"/>
    <property type="match status" value="1"/>
</dbReference>
<reference evidence="2" key="1">
    <citation type="submission" date="2022-11" db="EMBL/GenBank/DDBJ databases">
        <title>Parathalassolutuus dongxingensis gen. nov., sp. nov., a novel member of family Oceanospirillaceae isolated from a coastal shrimp pond in Guangxi, China.</title>
        <authorList>
            <person name="Chen H."/>
        </authorList>
    </citation>
    <scope>NUCLEOTIDE SEQUENCE</scope>
    <source>
        <strain evidence="2">G-43</strain>
    </source>
</reference>
<evidence type="ECO:0000259" key="1">
    <source>
        <dbReference type="PROSITE" id="PS50943"/>
    </source>
</evidence>
<protein>
    <submittedName>
        <fullName evidence="2">Helix-turn-helix transcriptional regulator</fullName>
    </submittedName>
</protein>